<dbReference type="CDD" id="cd00051">
    <property type="entry name" value="EFh"/>
    <property type="match status" value="1"/>
</dbReference>
<sequence>MQERNHRSQVLLRVNYSSKEIALAIAPKFTAFASILGSSCIIYLTIKELVRQRRQRKNNPRRSGTGRSYKGTYHRLILGLGIGDLVASIAWFCTTWPIPKGTPDVYGAIGNQTTCSVQGFFTQFSFVSVMYNLNLSIYYVLVVAYQYSRKQIVTIEPYMHALAIFVGIGTATAMAVLGIYNPAGWDCWIAPKPLGCQETWNSSFESTPNCERGDNASLYRFIFYYGPLWIVIIIIGILMFILQLSDGADSDLQTEVFEILNELDDDDVIATTSVRARQMGSAASVDVTVEIPSVLSTTATRAVENRVKQRLLVELARRRGGGDDDGNDSTSSSGVIANVYAKPYLDIPLMEDFEKRSLQTTTGMTDDYDETTFAKLAFEKFDTNVDGRLSIEELKWGLEKTLKIELSIDRVQKLMDELDVNKDGYLELEEMVSIDKFSKRIESFSKEEKELAIRQELQQQQQTLLDDMPSTTYIEQQVRNEAKLMYPKIRSVEGVTVHFTSQHSVTVDVNVRITEDDEDSTENNALRKVREYARELKGNLETKLHEIESAQIYLDLNTDNDDGKYLTLNNSTSVSSSSSLAP</sequence>
<dbReference type="Proteomes" id="UP000095751">
    <property type="component" value="Unassembled WGS sequence"/>
</dbReference>
<dbReference type="EMBL" id="KV784370">
    <property type="protein sequence ID" value="OEU10693.1"/>
    <property type="molecule type" value="Genomic_DNA"/>
</dbReference>
<organism evidence="8 9">
    <name type="scientific">Fragilariopsis cylindrus CCMP1102</name>
    <dbReference type="NCBI Taxonomy" id="635003"/>
    <lineage>
        <taxon>Eukaryota</taxon>
        <taxon>Sar</taxon>
        <taxon>Stramenopiles</taxon>
        <taxon>Ochrophyta</taxon>
        <taxon>Bacillariophyta</taxon>
        <taxon>Bacillariophyceae</taxon>
        <taxon>Bacillariophycidae</taxon>
        <taxon>Bacillariales</taxon>
        <taxon>Bacillariaceae</taxon>
        <taxon>Fragilariopsis</taxon>
    </lineage>
</organism>
<dbReference type="OrthoDB" id="435980at2759"/>
<dbReference type="Pfam" id="PF13499">
    <property type="entry name" value="EF-hand_7"/>
    <property type="match status" value="1"/>
</dbReference>
<evidence type="ECO:0000256" key="3">
    <source>
        <dbReference type="ARBA" id="ARBA00022837"/>
    </source>
</evidence>
<evidence type="ECO:0000313" key="8">
    <source>
        <dbReference type="EMBL" id="OEU10693.1"/>
    </source>
</evidence>
<dbReference type="SMART" id="SM00054">
    <property type="entry name" value="EFh"/>
    <property type="match status" value="2"/>
</dbReference>
<dbReference type="Gene3D" id="1.10.238.10">
    <property type="entry name" value="EF-hand"/>
    <property type="match status" value="1"/>
</dbReference>
<dbReference type="InterPro" id="IPR011992">
    <property type="entry name" value="EF-hand-dom_pair"/>
</dbReference>
<evidence type="ECO:0000256" key="6">
    <source>
        <dbReference type="SAM" id="Phobius"/>
    </source>
</evidence>
<feature type="transmembrane region" description="Helical" evidence="6">
    <location>
        <begin position="129"/>
        <end position="147"/>
    </location>
</feature>
<dbReference type="InterPro" id="IPR018247">
    <property type="entry name" value="EF_Hand_1_Ca_BS"/>
</dbReference>
<dbReference type="GO" id="GO:0005886">
    <property type="term" value="C:plasma membrane"/>
    <property type="evidence" value="ECO:0007669"/>
    <property type="project" value="TreeGrafter"/>
</dbReference>
<evidence type="ECO:0000259" key="7">
    <source>
        <dbReference type="PROSITE" id="PS50222"/>
    </source>
</evidence>
<keyword evidence="2 6" id="KW-0812">Transmembrane</keyword>
<dbReference type="PROSITE" id="PS00018">
    <property type="entry name" value="EF_HAND_1"/>
    <property type="match status" value="1"/>
</dbReference>
<dbReference type="PANTHER" id="PTHR23112:SF0">
    <property type="entry name" value="TRANSMEMBRANE PROTEIN 116"/>
    <property type="match status" value="1"/>
</dbReference>
<feature type="domain" description="EF-hand" evidence="7">
    <location>
        <begin position="406"/>
        <end position="441"/>
    </location>
</feature>
<keyword evidence="3" id="KW-0106">Calcium</keyword>
<dbReference type="AlphaFoldDB" id="A0A1E7EYS2"/>
<evidence type="ECO:0000256" key="1">
    <source>
        <dbReference type="ARBA" id="ARBA00004141"/>
    </source>
</evidence>
<dbReference type="InterPro" id="IPR002048">
    <property type="entry name" value="EF_hand_dom"/>
</dbReference>
<comment type="subcellular location">
    <subcellularLocation>
        <location evidence="1">Membrane</location>
        <topology evidence="1">Multi-pass membrane protein</topology>
    </subcellularLocation>
</comment>
<dbReference type="GO" id="GO:0007189">
    <property type="term" value="P:adenylate cyclase-activating G protein-coupled receptor signaling pathway"/>
    <property type="evidence" value="ECO:0007669"/>
    <property type="project" value="TreeGrafter"/>
</dbReference>
<keyword evidence="9" id="KW-1185">Reference proteome</keyword>
<dbReference type="PROSITE" id="PS50222">
    <property type="entry name" value="EF_HAND_2"/>
    <property type="match status" value="2"/>
</dbReference>
<keyword evidence="5 6" id="KW-0472">Membrane</keyword>
<proteinExistence type="predicted"/>
<evidence type="ECO:0000256" key="2">
    <source>
        <dbReference type="ARBA" id="ARBA00022692"/>
    </source>
</evidence>
<dbReference type="GO" id="GO:0005509">
    <property type="term" value="F:calcium ion binding"/>
    <property type="evidence" value="ECO:0007669"/>
    <property type="project" value="InterPro"/>
</dbReference>
<reference evidence="8 9" key="1">
    <citation type="submission" date="2016-09" db="EMBL/GenBank/DDBJ databases">
        <title>Extensive genetic diversity and differential bi-allelic expression allows diatom success in the polar Southern Ocean.</title>
        <authorList>
            <consortium name="DOE Joint Genome Institute"/>
            <person name="Mock T."/>
            <person name="Otillar R.P."/>
            <person name="Strauss J."/>
            <person name="Dupont C."/>
            <person name="Frickenhaus S."/>
            <person name="Maumus F."/>
            <person name="Mcmullan M."/>
            <person name="Sanges R."/>
            <person name="Schmutz J."/>
            <person name="Toseland A."/>
            <person name="Valas R."/>
            <person name="Veluchamy A."/>
            <person name="Ward B.J."/>
            <person name="Allen A."/>
            <person name="Barry K."/>
            <person name="Falciatore A."/>
            <person name="Ferrante M."/>
            <person name="Fortunato A.E."/>
            <person name="Gloeckner G."/>
            <person name="Gruber A."/>
            <person name="Hipkin R."/>
            <person name="Janech M."/>
            <person name="Kroth P."/>
            <person name="Leese F."/>
            <person name="Lindquist E."/>
            <person name="Lyon B.R."/>
            <person name="Martin J."/>
            <person name="Mayer C."/>
            <person name="Parker M."/>
            <person name="Quesneville H."/>
            <person name="Raymond J."/>
            <person name="Uhlig C."/>
            <person name="Valentin K.U."/>
            <person name="Worden A.Z."/>
            <person name="Armbrust E.V."/>
            <person name="Bowler C."/>
            <person name="Green B."/>
            <person name="Moulton V."/>
            <person name="Van Oosterhout C."/>
            <person name="Grigoriev I."/>
        </authorList>
    </citation>
    <scope>NUCLEOTIDE SEQUENCE [LARGE SCALE GENOMIC DNA]</scope>
    <source>
        <strain evidence="8 9">CCMP1102</strain>
    </source>
</reference>
<dbReference type="Gene3D" id="3.30.70.1350">
    <property type="entry name" value="Cation efflux protein, cytoplasmic domain"/>
    <property type="match status" value="1"/>
</dbReference>
<protein>
    <recommendedName>
        <fullName evidence="7">EF-hand domain-containing protein</fullName>
    </recommendedName>
</protein>
<dbReference type="PANTHER" id="PTHR23112">
    <property type="entry name" value="G PROTEIN-COUPLED RECEPTOR 157-RELATED"/>
    <property type="match status" value="1"/>
</dbReference>
<gene>
    <name evidence="8" type="ORF">FRACYDRAFT_246446</name>
</gene>
<feature type="transmembrane region" description="Helical" evidence="6">
    <location>
        <begin position="76"/>
        <end position="98"/>
    </location>
</feature>
<evidence type="ECO:0000313" key="9">
    <source>
        <dbReference type="Proteomes" id="UP000095751"/>
    </source>
</evidence>
<dbReference type="SUPFAM" id="SSF160240">
    <property type="entry name" value="Cation efflux protein cytoplasmic domain-like"/>
    <property type="match status" value="1"/>
</dbReference>
<name>A0A1E7EYS2_9STRA</name>
<feature type="transmembrane region" description="Helical" evidence="6">
    <location>
        <begin position="159"/>
        <end position="180"/>
    </location>
</feature>
<dbReference type="Gene3D" id="1.20.1070.10">
    <property type="entry name" value="Rhodopsin 7-helix transmembrane proteins"/>
    <property type="match status" value="1"/>
</dbReference>
<dbReference type="SUPFAM" id="SSF47473">
    <property type="entry name" value="EF-hand"/>
    <property type="match status" value="1"/>
</dbReference>
<evidence type="ECO:0000256" key="5">
    <source>
        <dbReference type="ARBA" id="ARBA00023136"/>
    </source>
</evidence>
<feature type="domain" description="EF-hand" evidence="7">
    <location>
        <begin position="369"/>
        <end position="404"/>
    </location>
</feature>
<keyword evidence="4 6" id="KW-1133">Transmembrane helix</keyword>
<dbReference type="GO" id="GO:0004930">
    <property type="term" value="F:G protein-coupled receptor activity"/>
    <property type="evidence" value="ECO:0007669"/>
    <property type="project" value="TreeGrafter"/>
</dbReference>
<dbReference type="KEGG" id="fcy:FRACYDRAFT_246446"/>
<dbReference type="InterPro" id="IPR036837">
    <property type="entry name" value="Cation_efflux_CTD_sf"/>
</dbReference>
<dbReference type="InParanoid" id="A0A1E7EYS2"/>
<evidence type="ECO:0000256" key="4">
    <source>
        <dbReference type="ARBA" id="ARBA00022989"/>
    </source>
</evidence>
<accession>A0A1E7EYS2</accession>
<feature type="transmembrane region" description="Helical" evidence="6">
    <location>
        <begin position="222"/>
        <end position="242"/>
    </location>
</feature>
<feature type="transmembrane region" description="Helical" evidence="6">
    <location>
        <begin position="21"/>
        <end position="46"/>
    </location>
</feature>